<reference evidence="2 3" key="1">
    <citation type="submission" date="2017-05" db="EMBL/GenBank/DDBJ databases">
        <title>Isolation of Rhodococcus sp. S2-17 biodegrading of BP-3.</title>
        <authorList>
            <person name="Lee Y."/>
            <person name="Kim K.H."/>
            <person name="Chun B.H."/>
            <person name="Jung H.S."/>
            <person name="Jeon C.O."/>
        </authorList>
    </citation>
    <scope>NUCLEOTIDE SEQUENCE [LARGE SCALE GENOMIC DNA]</scope>
    <source>
        <strain evidence="2 3">S2-17</strain>
        <plasmid evidence="3">prb11</plasmid>
    </source>
</reference>
<evidence type="ECO:0000313" key="3">
    <source>
        <dbReference type="Proteomes" id="UP000245711"/>
    </source>
</evidence>
<dbReference type="OrthoDB" id="3233612at2"/>
<evidence type="ECO:0008006" key="4">
    <source>
        <dbReference type="Google" id="ProtNLM"/>
    </source>
</evidence>
<keyword evidence="3" id="KW-1185">Reference proteome</keyword>
<dbReference type="Proteomes" id="UP000245711">
    <property type="component" value="Plasmid pRB11"/>
</dbReference>
<protein>
    <recommendedName>
        <fullName evidence="4">DUF2188 domain-containing protein</fullName>
    </recommendedName>
</protein>
<keyword evidence="2" id="KW-0614">Plasmid</keyword>
<dbReference type="AlphaFoldDB" id="A0A2S2C806"/>
<evidence type="ECO:0000313" key="2">
    <source>
        <dbReference type="EMBL" id="AWK76989.1"/>
    </source>
</evidence>
<geneLocation type="plasmid" evidence="3">
    <name>prb11</name>
</geneLocation>
<dbReference type="Pfam" id="PF09954">
    <property type="entry name" value="DUF2188"/>
    <property type="match status" value="1"/>
</dbReference>
<dbReference type="InterPro" id="IPR018691">
    <property type="entry name" value="DUF2188"/>
</dbReference>
<accession>A0A2S2C806</accession>
<dbReference type="EMBL" id="CP021357">
    <property type="protein sequence ID" value="AWK76989.1"/>
    <property type="molecule type" value="Genomic_DNA"/>
</dbReference>
<organism evidence="2 3">
    <name type="scientific">Rhodococcus oxybenzonivorans</name>
    <dbReference type="NCBI Taxonomy" id="1990687"/>
    <lineage>
        <taxon>Bacteria</taxon>
        <taxon>Bacillati</taxon>
        <taxon>Actinomycetota</taxon>
        <taxon>Actinomycetes</taxon>
        <taxon>Mycobacteriales</taxon>
        <taxon>Nocardiaceae</taxon>
        <taxon>Rhodococcus</taxon>
    </lineage>
</organism>
<dbReference type="KEGG" id="roz:CBI38_36925"/>
<name>A0A2S2C806_9NOCA</name>
<feature type="region of interest" description="Disordered" evidence="1">
    <location>
        <begin position="124"/>
        <end position="143"/>
    </location>
</feature>
<evidence type="ECO:0000256" key="1">
    <source>
        <dbReference type="SAM" id="MobiDB-lite"/>
    </source>
</evidence>
<gene>
    <name evidence="2" type="ORF">CBI38_36925</name>
</gene>
<sequence>MTIPRGSKTARCGAEILVWIAALRSCAHGYYPSNHYPPGPEEDDQRAWSDSQGHHHDEAWAVERVATKKNIHVVKSGDAWKVKVEGNSRASAVTGTQKESIAKARELGRANSAGAELNIHGVDGKIRAKDSVPPATDPRNTPG</sequence>
<feature type="region of interest" description="Disordered" evidence="1">
    <location>
        <begin position="33"/>
        <end position="55"/>
    </location>
</feature>
<proteinExistence type="predicted"/>